<proteinExistence type="predicted"/>
<dbReference type="Proteomes" id="UP001281147">
    <property type="component" value="Unassembled WGS sequence"/>
</dbReference>
<name>A0ACC3NT82_9PEZI</name>
<comment type="caution">
    <text evidence="1">The sequence shown here is derived from an EMBL/GenBank/DDBJ whole genome shotgun (WGS) entry which is preliminary data.</text>
</comment>
<evidence type="ECO:0000313" key="1">
    <source>
        <dbReference type="EMBL" id="KAK3722714.1"/>
    </source>
</evidence>
<dbReference type="EMBL" id="JAUTXU010000012">
    <property type="protein sequence ID" value="KAK3722714.1"/>
    <property type="molecule type" value="Genomic_DNA"/>
</dbReference>
<accession>A0ACC3NT82</accession>
<sequence>MEVVGGAAAVLQLIQITTESAKGLCSACKHLYNAGKEFRSAEEQVSWIQIHLQTCEYAISQIHPALVTPGIELSITLAVTGANSHLLELQEVCTKIQNVNSLASRVEWVFKNRQRVAAVLGGLERGQKALESAMQPLILLANSLMLSNNDDLKQTVDSILCGNTSLNTIASRLVSSNNNLEGLVALVLNRIDNLAVPYARLATANNCHHAHLSTYRSVHVKSVEPRPKPWRRLRSSPWVYGSAALGLSSRGIPTSQPNNSDIHTSFTISAPLAHLIGNYALSVSVNVRRFQASPLSFQFLGGTRFDVCRIIPSSHPFLEACAKGDSSTVRRMLSSGEGRISDRDEKNWTPLAHAIRGGTVAVVKVLLEHHADIEGTIGQLETTPVQWAVWHKHLDVTRLLLNKNASQDRINMRGWNTVFFCWSRLQQGQASMLDFLNLLAEHSYLDLDIADEQNWTTLDRVAAAGTSTEVNRLIRLGANPHQEAPPLRWKAIHQAVFHGNAGTFEALLPEYGSGAASMIDERGWTLLHIAASAGHSDIIRRLLELGSNPEAQSKPFNSHIPEVLHGRSCTPHEAAAAQSPERSSRYLDILQGLGLATGYVMVGEDGDVGEEAEFWEAQESLA</sequence>
<reference evidence="1" key="1">
    <citation type="submission" date="2023-07" db="EMBL/GenBank/DDBJ databases">
        <title>Black Yeasts Isolated from many extreme environments.</title>
        <authorList>
            <person name="Coleine C."/>
            <person name="Stajich J.E."/>
            <person name="Selbmann L."/>
        </authorList>
    </citation>
    <scope>NUCLEOTIDE SEQUENCE</scope>
    <source>
        <strain evidence="1">CCFEE 5714</strain>
    </source>
</reference>
<protein>
    <submittedName>
        <fullName evidence="1">Uncharacterized protein</fullName>
    </submittedName>
</protein>
<gene>
    <name evidence="1" type="ORF">LTR37_002285</name>
</gene>
<keyword evidence="2" id="KW-1185">Reference proteome</keyword>
<evidence type="ECO:0000313" key="2">
    <source>
        <dbReference type="Proteomes" id="UP001281147"/>
    </source>
</evidence>
<organism evidence="1 2">
    <name type="scientific">Vermiconidia calcicola</name>
    <dbReference type="NCBI Taxonomy" id="1690605"/>
    <lineage>
        <taxon>Eukaryota</taxon>
        <taxon>Fungi</taxon>
        <taxon>Dikarya</taxon>
        <taxon>Ascomycota</taxon>
        <taxon>Pezizomycotina</taxon>
        <taxon>Dothideomycetes</taxon>
        <taxon>Dothideomycetidae</taxon>
        <taxon>Mycosphaerellales</taxon>
        <taxon>Extremaceae</taxon>
        <taxon>Vermiconidia</taxon>
    </lineage>
</organism>